<dbReference type="PANTHER" id="PTHR32347:SF29">
    <property type="entry name" value="UPF0194 MEMBRANE PROTEIN YBHG"/>
    <property type="match status" value="1"/>
</dbReference>
<dbReference type="Gene3D" id="2.40.50.100">
    <property type="match status" value="2"/>
</dbReference>
<evidence type="ECO:0000256" key="8">
    <source>
        <dbReference type="SAM" id="Phobius"/>
    </source>
</evidence>
<dbReference type="GO" id="GO:0016020">
    <property type="term" value="C:membrane"/>
    <property type="evidence" value="ECO:0007669"/>
    <property type="project" value="InterPro"/>
</dbReference>
<sequence>MVRSESQGKSLTKWVILGCLLVALVAGALWFFRRPTLVSVVHPQRVSLTETIASSARVGGIQESAIGAQFTGTVEHLFVRLGDRVQAGQPIATLRNNVTQQQKAQAATAVDTARARLAQVSKPPLRSEMDEATHQVTEAKAQVAQINADLTLANTQLERNQQLFQSGLIPKSEFDTVQSNQKSLQSRLRAAKATVKVREARLETLQKTPLPEDVQVARAQLSEAEQALRVAEQQSKEATVTAPFAGVVTAINAEQGQTVTNSGVVNLVSDSLEIRVDLDENNLADLELGQTAILSSSAFGDNTFQGRLTDIGAAVDQARGIVTVKITPDNPPSWLRPGQTVNVNLMTNETVDRLIVPSTAVLRQGNRTVVMVVQDGDAAERTVLTRPAVPQGIPLSAGIVETDQVIVNPSGINAGQAVRIRR</sequence>
<dbReference type="InterPro" id="IPR058792">
    <property type="entry name" value="Beta-barrel_RND_2"/>
</dbReference>
<dbReference type="InterPro" id="IPR050465">
    <property type="entry name" value="UPF0194_transport"/>
</dbReference>
<dbReference type="OrthoDB" id="505602at2"/>
<keyword evidence="12" id="KW-1185">Reference proteome</keyword>
<evidence type="ECO:0000256" key="3">
    <source>
        <dbReference type="ARBA" id="ARBA00010602"/>
    </source>
</evidence>
<evidence type="ECO:0000259" key="9">
    <source>
        <dbReference type="Pfam" id="PF25919"/>
    </source>
</evidence>
<feature type="coiled-coil region" evidence="7">
    <location>
        <begin position="188"/>
        <end position="241"/>
    </location>
</feature>
<comment type="caution">
    <text evidence="11">The sequence shown here is derived from an EMBL/GenBank/DDBJ whole genome shotgun (WGS) entry which is preliminary data.</text>
</comment>
<dbReference type="SUPFAM" id="SSF111369">
    <property type="entry name" value="HlyD-like secretion proteins"/>
    <property type="match status" value="2"/>
</dbReference>
<feature type="transmembrane region" description="Helical" evidence="8">
    <location>
        <begin position="12"/>
        <end position="32"/>
    </location>
</feature>
<dbReference type="GO" id="GO:0042597">
    <property type="term" value="C:periplasmic space"/>
    <property type="evidence" value="ECO:0007669"/>
    <property type="project" value="UniProtKB-SubCell"/>
</dbReference>
<keyword evidence="4" id="KW-0732">Signal</keyword>
<organism evidence="11 12">
    <name type="scientific">Edaphobacter aggregans</name>
    <dbReference type="NCBI Taxonomy" id="570835"/>
    <lineage>
        <taxon>Bacteria</taxon>
        <taxon>Pseudomonadati</taxon>
        <taxon>Acidobacteriota</taxon>
        <taxon>Terriglobia</taxon>
        <taxon>Terriglobales</taxon>
        <taxon>Acidobacteriaceae</taxon>
        <taxon>Edaphobacter</taxon>
    </lineage>
</organism>
<protein>
    <submittedName>
        <fullName evidence="11">RND family efflux transporter MFP subunit/ABC exporter DevB family membrane fusion protein</fullName>
    </submittedName>
</protein>
<dbReference type="InterPro" id="IPR006143">
    <property type="entry name" value="RND_pump_MFP"/>
</dbReference>
<comment type="similarity">
    <text evidence="2">Belongs to the membrane fusion protein (MFP) (TC 8.A.1) family.</text>
</comment>
<keyword evidence="6 7" id="KW-0175">Coiled coil</keyword>
<evidence type="ECO:0000259" key="10">
    <source>
        <dbReference type="Pfam" id="PF25954"/>
    </source>
</evidence>
<dbReference type="Gene3D" id="1.10.287.470">
    <property type="entry name" value="Helix hairpin bin"/>
    <property type="match status" value="1"/>
</dbReference>
<evidence type="ECO:0000256" key="4">
    <source>
        <dbReference type="ARBA" id="ARBA00022729"/>
    </source>
</evidence>
<comment type="similarity">
    <text evidence="3">Belongs to the UPF0194 family.</text>
</comment>
<evidence type="ECO:0000256" key="1">
    <source>
        <dbReference type="ARBA" id="ARBA00004418"/>
    </source>
</evidence>
<dbReference type="Pfam" id="PF25954">
    <property type="entry name" value="Beta-barrel_RND_2"/>
    <property type="match status" value="1"/>
</dbReference>
<dbReference type="InterPro" id="IPR058790">
    <property type="entry name" value="BSH_CusB"/>
</dbReference>
<dbReference type="AlphaFoldDB" id="A0A3R9P9A8"/>
<reference evidence="11 12" key="1">
    <citation type="submission" date="2018-12" db="EMBL/GenBank/DDBJ databases">
        <title>Sequencing of bacterial isolates from soil warming experiment in Harvard Forest, Massachusetts, USA.</title>
        <authorList>
            <person name="Deangelis K."/>
        </authorList>
    </citation>
    <scope>NUCLEOTIDE SEQUENCE [LARGE SCALE GENOMIC DNA]</scope>
    <source>
        <strain evidence="11 12">EB153</strain>
    </source>
</reference>
<dbReference type="EMBL" id="RSDW01000001">
    <property type="protein sequence ID" value="RSL16470.1"/>
    <property type="molecule type" value="Genomic_DNA"/>
</dbReference>
<keyword evidence="5" id="KW-0574">Periplasm</keyword>
<evidence type="ECO:0000256" key="7">
    <source>
        <dbReference type="SAM" id="Coils"/>
    </source>
</evidence>
<evidence type="ECO:0000313" key="11">
    <source>
        <dbReference type="EMBL" id="RSL16470.1"/>
    </source>
</evidence>
<accession>A0A3R9P9A8</accession>
<evidence type="ECO:0000256" key="5">
    <source>
        <dbReference type="ARBA" id="ARBA00022764"/>
    </source>
</evidence>
<comment type="subcellular location">
    <subcellularLocation>
        <location evidence="1">Periplasm</location>
    </subcellularLocation>
</comment>
<proteinExistence type="inferred from homology"/>
<dbReference type="PANTHER" id="PTHR32347">
    <property type="entry name" value="EFFLUX SYSTEM COMPONENT YKNX-RELATED"/>
    <property type="match status" value="1"/>
</dbReference>
<dbReference type="Gene3D" id="2.40.30.170">
    <property type="match status" value="1"/>
</dbReference>
<evidence type="ECO:0000256" key="2">
    <source>
        <dbReference type="ARBA" id="ARBA00009477"/>
    </source>
</evidence>
<dbReference type="Gene3D" id="2.40.420.20">
    <property type="match status" value="1"/>
</dbReference>
<feature type="domain" description="CusB-like barrel-sandwich hybrid" evidence="9">
    <location>
        <begin position="66"/>
        <end position="262"/>
    </location>
</feature>
<dbReference type="Pfam" id="PF25919">
    <property type="entry name" value="BSH_CusB"/>
    <property type="match status" value="1"/>
</dbReference>
<keyword evidence="8" id="KW-0472">Membrane</keyword>
<feature type="domain" description="CusB-like beta-barrel" evidence="10">
    <location>
        <begin position="275"/>
        <end position="348"/>
    </location>
</feature>
<dbReference type="Proteomes" id="UP000269669">
    <property type="component" value="Unassembled WGS sequence"/>
</dbReference>
<evidence type="ECO:0000313" key="12">
    <source>
        <dbReference type="Proteomes" id="UP000269669"/>
    </source>
</evidence>
<dbReference type="GO" id="GO:0015562">
    <property type="term" value="F:efflux transmembrane transporter activity"/>
    <property type="evidence" value="ECO:0007669"/>
    <property type="project" value="InterPro"/>
</dbReference>
<keyword evidence="8" id="KW-0812">Transmembrane</keyword>
<evidence type="ECO:0000256" key="6">
    <source>
        <dbReference type="ARBA" id="ARBA00023054"/>
    </source>
</evidence>
<gene>
    <name evidence="11" type="ORF">EDE15_1986</name>
</gene>
<keyword evidence="8" id="KW-1133">Transmembrane helix</keyword>
<dbReference type="NCBIfam" id="TIGR01730">
    <property type="entry name" value="RND_mfp"/>
    <property type="match status" value="1"/>
</dbReference>
<name>A0A3R9P9A8_9BACT</name>